<evidence type="ECO:0000256" key="3">
    <source>
        <dbReference type="ARBA" id="ARBA00022448"/>
    </source>
</evidence>
<feature type="transmembrane region" description="Helical" evidence="7">
    <location>
        <begin position="214"/>
        <end position="234"/>
    </location>
</feature>
<comment type="subcellular location">
    <subcellularLocation>
        <location evidence="1">Membrane</location>
        <topology evidence="1">Multi-pass membrane protein</topology>
    </subcellularLocation>
</comment>
<dbReference type="EMBL" id="OU900108">
    <property type="protein sequence ID" value="CAG9858127.1"/>
    <property type="molecule type" value="Genomic_DNA"/>
</dbReference>
<dbReference type="GO" id="GO:0005337">
    <property type="term" value="F:nucleoside transmembrane transporter activity"/>
    <property type="evidence" value="ECO:0007669"/>
    <property type="project" value="InterPro"/>
</dbReference>
<keyword evidence="3" id="KW-0813">Transport</keyword>
<proteinExistence type="inferred from homology"/>
<dbReference type="AlphaFoldDB" id="A0A9N9TPX9"/>
<evidence type="ECO:0000256" key="1">
    <source>
        <dbReference type="ARBA" id="ARBA00004141"/>
    </source>
</evidence>
<feature type="transmembrane region" description="Helical" evidence="7">
    <location>
        <begin position="339"/>
        <end position="358"/>
    </location>
</feature>
<dbReference type="GO" id="GO:0005886">
    <property type="term" value="C:plasma membrane"/>
    <property type="evidence" value="ECO:0007669"/>
    <property type="project" value="TreeGrafter"/>
</dbReference>
<dbReference type="Pfam" id="PF01733">
    <property type="entry name" value="Nucleoside_tran"/>
    <property type="match status" value="2"/>
</dbReference>
<keyword evidence="5 7" id="KW-1133">Transmembrane helix</keyword>
<feature type="transmembrane region" description="Helical" evidence="7">
    <location>
        <begin position="38"/>
        <end position="61"/>
    </location>
</feature>
<feature type="transmembrane region" description="Helical" evidence="7">
    <location>
        <begin position="410"/>
        <end position="432"/>
    </location>
</feature>
<keyword evidence="6 7" id="KW-0472">Membrane</keyword>
<evidence type="ECO:0008006" key="10">
    <source>
        <dbReference type="Google" id="ProtNLM"/>
    </source>
</evidence>
<dbReference type="OrthoDB" id="46396at2759"/>
<accession>A0A9N9TPX9</accession>
<evidence type="ECO:0000256" key="4">
    <source>
        <dbReference type="ARBA" id="ARBA00022692"/>
    </source>
</evidence>
<sequence>MNIVRKISRISVLSYQYDDKRKSIRLQNTEKEPKDNYYLVHITLFLLGFMNMMPIMFFSVANNYWMYKFRNPAVKYIPNGQDRTDLQQYFQSITGPFQTVPSAVLSVLTVTYSKYITERTIIGLVGLTVVTAIFAVFPLIDTRNWQLEFFALVMALLFVDTIFLSAFQSSTMTMLAKLPDDYLFLFILGQNGTLMISILQIVSLVVTDSDDMSGFIYFAVGTLMSLTVLIFMLLAKRTEVYQHYVENVENIEQSTDMNYSDIIDITKKIWPCMFLLSTSLFIVFTVYPSIMSLVVSEQANTEWGDKYFIPVTVFFLFDVFGTMGKLLTRKIQMTNSNKWWHVTSSVIMSCLITVFYMFCNAQPRTLPVVFDKDWEFILMNVIFAFYSGFIINVSFMSLKSMSIGVEDNAYSLMNLTLSVVSTIFCANGMIAVKLIDID</sequence>
<evidence type="ECO:0000256" key="2">
    <source>
        <dbReference type="ARBA" id="ARBA00007965"/>
    </source>
</evidence>
<protein>
    <recommendedName>
        <fullName evidence="10">Equilibrative nucleoside transporter 3</fullName>
    </recommendedName>
</protein>
<feature type="transmembrane region" description="Helical" evidence="7">
    <location>
        <begin position="121"/>
        <end position="140"/>
    </location>
</feature>
<evidence type="ECO:0000313" key="8">
    <source>
        <dbReference type="EMBL" id="CAG9858127.1"/>
    </source>
</evidence>
<organism evidence="8 9">
    <name type="scientific">Phyllotreta striolata</name>
    <name type="common">Striped flea beetle</name>
    <name type="synonym">Crioceris striolata</name>
    <dbReference type="NCBI Taxonomy" id="444603"/>
    <lineage>
        <taxon>Eukaryota</taxon>
        <taxon>Metazoa</taxon>
        <taxon>Ecdysozoa</taxon>
        <taxon>Arthropoda</taxon>
        <taxon>Hexapoda</taxon>
        <taxon>Insecta</taxon>
        <taxon>Pterygota</taxon>
        <taxon>Neoptera</taxon>
        <taxon>Endopterygota</taxon>
        <taxon>Coleoptera</taxon>
        <taxon>Polyphaga</taxon>
        <taxon>Cucujiformia</taxon>
        <taxon>Chrysomeloidea</taxon>
        <taxon>Chrysomelidae</taxon>
        <taxon>Galerucinae</taxon>
        <taxon>Alticini</taxon>
        <taxon>Phyllotreta</taxon>
    </lineage>
</organism>
<evidence type="ECO:0000313" key="9">
    <source>
        <dbReference type="Proteomes" id="UP001153712"/>
    </source>
</evidence>
<feature type="transmembrane region" description="Helical" evidence="7">
    <location>
        <begin position="146"/>
        <end position="170"/>
    </location>
</feature>
<evidence type="ECO:0000256" key="6">
    <source>
        <dbReference type="ARBA" id="ARBA00023136"/>
    </source>
</evidence>
<dbReference type="InterPro" id="IPR036259">
    <property type="entry name" value="MFS_trans_sf"/>
</dbReference>
<feature type="transmembrane region" description="Helical" evidence="7">
    <location>
        <begin position="378"/>
        <end position="398"/>
    </location>
</feature>
<dbReference type="Proteomes" id="UP001153712">
    <property type="component" value="Chromosome 15"/>
</dbReference>
<keyword evidence="9" id="KW-1185">Reference proteome</keyword>
<evidence type="ECO:0000256" key="5">
    <source>
        <dbReference type="ARBA" id="ARBA00022989"/>
    </source>
</evidence>
<evidence type="ECO:0000256" key="7">
    <source>
        <dbReference type="SAM" id="Phobius"/>
    </source>
</evidence>
<gene>
    <name evidence="8" type="ORF">PHYEVI_LOCUS4518</name>
</gene>
<feature type="transmembrane region" description="Helical" evidence="7">
    <location>
        <begin position="182"/>
        <end position="202"/>
    </location>
</feature>
<comment type="similarity">
    <text evidence="2">Belongs to the SLC29A/ENT transporter (TC 2.A.57) family.</text>
</comment>
<name>A0A9N9TPX9_PHYSR</name>
<dbReference type="PANTHER" id="PTHR10332:SF88">
    <property type="entry name" value="EQUILIBRATIVE NUCLEOSIDE TRANSPORTER 1, ISOFORM A"/>
    <property type="match status" value="1"/>
</dbReference>
<feature type="transmembrane region" description="Helical" evidence="7">
    <location>
        <begin position="269"/>
        <end position="287"/>
    </location>
</feature>
<reference evidence="8" key="1">
    <citation type="submission" date="2022-01" db="EMBL/GenBank/DDBJ databases">
        <authorList>
            <person name="King R."/>
        </authorList>
    </citation>
    <scope>NUCLEOTIDE SEQUENCE</scope>
</reference>
<dbReference type="PANTHER" id="PTHR10332">
    <property type="entry name" value="EQUILIBRATIVE NUCLEOSIDE TRANSPORTER"/>
    <property type="match status" value="1"/>
</dbReference>
<keyword evidence="4 7" id="KW-0812">Transmembrane</keyword>
<dbReference type="InterPro" id="IPR002259">
    <property type="entry name" value="Eqnu_transpt"/>
</dbReference>
<dbReference type="SUPFAM" id="SSF103473">
    <property type="entry name" value="MFS general substrate transporter"/>
    <property type="match status" value="1"/>
</dbReference>
<feature type="transmembrane region" description="Helical" evidence="7">
    <location>
        <begin position="307"/>
        <end position="327"/>
    </location>
</feature>